<protein>
    <submittedName>
        <fullName evidence="1">HlyU family transcriptional regulator</fullName>
    </submittedName>
</protein>
<dbReference type="EMBL" id="JBHDIY010000002">
    <property type="protein sequence ID" value="MFL4470210.1"/>
    <property type="molecule type" value="Genomic_DNA"/>
</dbReference>
<dbReference type="Proteomes" id="UP001627408">
    <property type="component" value="Unassembled WGS sequence"/>
</dbReference>
<name>A0ABW8UTL5_9RHOB</name>
<keyword evidence="2" id="KW-1185">Reference proteome</keyword>
<evidence type="ECO:0000313" key="2">
    <source>
        <dbReference type="Proteomes" id="UP001627408"/>
    </source>
</evidence>
<reference evidence="1 2" key="1">
    <citation type="submission" date="2024-08" db="EMBL/GenBank/DDBJ databases">
        <title>Tateyamaria sp. nov., isolated from marine algae.</title>
        <authorList>
            <person name="Choi B.J."/>
            <person name="Kim J.M."/>
            <person name="Lee J.K."/>
            <person name="Choi D.G."/>
            <person name="Bayburt H."/>
            <person name="Baek J.H."/>
            <person name="Han D.M."/>
            <person name="Jeon C.O."/>
        </authorList>
    </citation>
    <scope>NUCLEOTIDE SEQUENCE [LARGE SCALE GENOMIC DNA]</scope>
    <source>
        <strain evidence="1 2">KMU-156</strain>
    </source>
</reference>
<sequence length="89" mass="9845">MSFLKKLFGGGASSEETVETYKDFRIIPTLQKQSDGYRLSARIEKDVDGEVRTHTLIRADTIASHEDATAATIAKAKQVIDEQGDGLFR</sequence>
<accession>A0ABW8UTL5</accession>
<dbReference type="InterPro" id="IPR018772">
    <property type="entry name" value="Transcription_activator_HlyU"/>
</dbReference>
<organism evidence="1 2">
    <name type="scientific">Tateyamaria armeniaca</name>
    <dbReference type="NCBI Taxonomy" id="2518930"/>
    <lineage>
        <taxon>Bacteria</taxon>
        <taxon>Pseudomonadati</taxon>
        <taxon>Pseudomonadota</taxon>
        <taxon>Alphaproteobacteria</taxon>
        <taxon>Rhodobacterales</taxon>
        <taxon>Roseobacteraceae</taxon>
        <taxon>Tateyamaria</taxon>
    </lineage>
</organism>
<gene>
    <name evidence="1" type="ORF">ACERZ8_10115</name>
</gene>
<dbReference type="RefSeq" id="WP_407592079.1">
    <property type="nucleotide sequence ID" value="NZ_JBHDIY010000002.1"/>
</dbReference>
<evidence type="ECO:0000313" key="1">
    <source>
        <dbReference type="EMBL" id="MFL4470210.1"/>
    </source>
</evidence>
<proteinExistence type="predicted"/>
<comment type="caution">
    <text evidence="1">The sequence shown here is derived from an EMBL/GenBank/DDBJ whole genome shotgun (WGS) entry which is preliminary data.</text>
</comment>
<dbReference type="Pfam" id="PF10115">
    <property type="entry name" value="HlyU"/>
    <property type="match status" value="1"/>
</dbReference>